<accession>A0A9D5A2T6</accession>
<proteinExistence type="predicted"/>
<protein>
    <submittedName>
        <fullName evidence="1">Uncharacterized protein</fullName>
    </submittedName>
</protein>
<dbReference type="Proteomes" id="UP001058974">
    <property type="component" value="Chromosome 6"/>
</dbReference>
<keyword evidence="2" id="KW-1185">Reference proteome</keyword>
<dbReference type="Gramene" id="Psat06G0041900-T1">
    <property type="protein sequence ID" value="KAI5393291.1"/>
    <property type="gene ID" value="KIW84_060419"/>
</dbReference>
<evidence type="ECO:0000313" key="1">
    <source>
        <dbReference type="EMBL" id="KAI5393291.1"/>
    </source>
</evidence>
<organism evidence="1 2">
    <name type="scientific">Pisum sativum</name>
    <name type="common">Garden pea</name>
    <name type="synonym">Lathyrus oleraceus</name>
    <dbReference type="NCBI Taxonomy" id="3888"/>
    <lineage>
        <taxon>Eukaryota</taxon>
        <taxon>Viridiplantae</taxon>
        <taxon>Streptophyta</taxon>
        <taxon>Embryophyta</taxon>
        <taxon>Tracheophyta</taxon>
        <taxon>Spermatophyta</taxon>
        <taxon>Magnoliopsida</taxon>
        <taxon>eudicotyledons</taxon>
        <taxon>Gunneridae</taxon>
        <taxon>Pentapetalae</taxon>
        <taxon>rosids</taxon>
        <taxon>fabids</taxon>
        <taxon>Fabales</taxon>
        <taxon>Fabaceae</taxon>
        <taxon>Papilionoideae</taxon>
        <taxon>50 kb inversion clade</taxon>
        <taxon>NPAAA clade</taxon>
        <taxon>Hologalegina</taxon>
        <taxon>IRL clade</taxon>
        <taxon>Fabeae</taxon>
        <taxon>Lathyrus</taxon>
    </lineage>
</organism>
<name>A0A9D5A2T6_PEA</name>
<sequence length="198" mass="22604">MATNIVVLEDKATSDNHNVSTIKKETYKNNPKSGIVSSLWNNHYDVKSYDNTRLPFAKDFPKNFKVVDVIYLEAPFSVDEIKDAVWNRDGSKSLSPYAKWCGDNPLSNNFPDLYCLGKAKENFVDKMGCWHNGVWSWGDLAIHHQQQATFIQRLHKLQIFRFIINSVAGAVDKGFWSNVENSLYSAKQGYECIMDAKV</sequence>
<evidence type="ECO:0000313" key="2">
    <source>
        <dbReference type="Proteomes" id="UP001058974"/>
    </source>
</evidence>
<reference evidence="1 2" key="1">
    <citation type="journal article" date="2022" name="Nat. Genet.">
        <title>Improved pea reference genome and pan-genome highlight genomic features and evolutionary characteristics.</title>
        <authorList>
            <person name="Yang T."/>
            <person name="Liu R."/>
            <person name="Luo Y."/>
            <person name="Hu S."/>
            <person name="Wang D."/>
            <person name="Wang C."/>
            <person name="Pandey M.K."/>
            <person name="Ge S."/>
            <person name="Xu Q."/>
            <person name="Li N."/>
            <person name="Li G."/>
            <person name="Huang Y."/>
            <person name="Saxena R.K."/>
            <person name="Ji Y."/>
            <person name="Li M."/>
            <person name="Yan X."/>
            <person name="He Y."/>
            <person name="Liu Y."/>
            <person name="Wang X."/>
            <person name="Xiang C."/>
            <person name="Varshney R.K."/>
            <person name="Ding H."/>
            <person name="Gao S."/>
            <person name="Zong X."/>
        </authorList>
    </citation>
    <scope>NUCLEOTIDE SEQUENCE [LARGE SCALE GENOMIC DNA]</scope>
    <source>
        <strain evidence="1 2">cv. Zhongwan 6</strain>
    </source>
</reference>
<dbReference type="EMBL" id="JAMSHJ010000006">
    <property type="protein sequence ID" value="KAI5393291.1"/>
    <property type="molecule type" value="Genomic_DNA"/>
</dbReference>
<comment type="caution">
    <text evidence="1">The sequence shown here is derived from an EMBL/GenBank/DDBJ whole genome shotgun (WGS) entry which is preliminary data.</text>
</comment>
<dbReference type="AlphaFoldDB" id="A0A9D5A2T6"/>
<gene>
    <name evidence="1" type="ORF">KIW84_060419</name>
</gene>